<dbReference type="Gene3D" id="3.40.640.10">
    <property type="entry name" value="Type I PLP-dependent aspartate aminotransferase-like (Major domain)"/>
    <property type="match status" value="1"/>
</dbReference>
<evidence type="ECO:0000256" key="3">
    <source>
        <dbReference type="ARBA" id="ARBA00022898"/>
    </source>
</evidence>
<dbReference type="NCBIfam" id="TIGR01324">
    <property type="entry name" value="cysta_beta_ly_B"/>
    <property type="match status" value="1"/>
</dbReference>
<dbReference type="InterPro" id="IPR000277">
    <property type="entry name" value="Cys/Met-Metab_PyrdxlP-dep_enz"/>
</dbReference>
<dbReference type="Pfam" id="PF01053">
    <property type="entry name" value="Cys_Met_Meta_PP"/>
    <property type="match status" value="1"/>
</dbReference>
<dbReference type="Gene3D" id="3.90.1150.10">
    <property type="entry name" value="Aspartate Aminotransferase, domain 1"/>
    <property type="match status" value="1"/>
</dbReference>
<comment type="catalytic activity">
    <reaction evidence="6">
        <text>L,L-cystathionine + H2O = L-homocysteine + pyruvate + NH4(+)</text>
        <dbReference type="Rhea" id="RHEA:13965"/>
        <dbReference type="ChEBI" id="CHEBI:15361"/>
        <dbReference type="ChEBI" id="CHEBI:15377"/>
        <dbReference type="ChEBI" id="CHEBI:28938"/>
        <dbReference type="ChEBI" id="CHEBI:58161"/>
        <dbReference type="ChEBI" id="CHEBI:58199"/>
    </reaction>
</comment>
<evidence type="ECO:0000256" key="7">
    <source>
        <dbReference type="ARBA" id="ARBA00047625"/>
    </source>
</evidence>
<dbReference type="InterPro" id="IPR015421">
    <property type="entry name" value="PyrdxlP-dep_Trfase_major"/>
</dbReference>
<evidence type="ECO:0000256" key="6">
    <source>
        <dbReference type="ARBA" id="ARBA00047517"/>
    </source>
</evidence>
<comment type="catalytic activity">
    <reaction evidence="7">
        <text>an S-substituted L-cysteine + H2O = a thiol + pyruvate + NH4(+)</text>
        <dbReference type="Rhea" id="RHEA:18121"/>
        <dbReference type="ChEBI" id="CHEBI:15361"/>
        <dbReference type="ChEBI" id="CHEBI:15377"/>
        <dbReference type="ChEBI" id="CHEBI:28938"/>
        <dbReference type="ChEBI" id="CHEBI:29256"/>
        <dbReference type="ChEBI" id="CHEBI:58717"/>
        <dbReference type="EC" id="4.4.1.13"/>
    </reaction>
</comment>
<proteinExistence type="inferred from homology"/>
<dbReference type="GO" id="GO:0019450">
    <property type="term" value="P:L-cysteine catabolic process to pyruvate"/>
    <property type="evidence" value="ECO:0007669"/>
    <property type="project" value="TreeGrafter"/>
</dbReference>
<comment type="similarity">
    <text evidence="2 9">Belongs to the trans-sulfuration enzymes family.</text>
</comment>
<reference evidence="10" key="1">
    <citation type="submission" date="2013-01" db="EMBL/GenBank/DDBJ databases">
        <title>Genomic Cooperation Between Trypanosomatids and Their Bacterial Endosymbionts in the Synthesis of Essential Amino Acids Heavily Influenced by Multiple Lateral Gene Transfer Events.</title>
        <authorList>
            <person name="Alves J.M.P."/>
            <person name="Klein C."/>
            <person name="Maia da Silva F."/>
            <person name="Costa Martins A.G."/>
            <person name="Serrano M.G."/>
            <person name="Buck G.A."/>
            <person name="Vasconcelos A.T.R."/>
            <person name="France-Sagot M."/>
            <person name="Teixeira M.M.G."/>
            <person name="Motta M.C.M."/>
            <person name="Camargo E.P."/>
        </authorList>
    </citation>
    <scope>NUCLEOTIDE SEQUENCE</scope>
</reference>
<dbReference type="PANTHER" id="PTHR43500">
    <property type="entry name" value="CYSTATHIONINE BETA-LYASE-RELATED"/>
    <property type="match status" value="1"/>
</dbReference>
<dbReference type="EMBL" id="KC503383">
    <property type="protein sequence ID" value="AGT02549.1"/>
    <property type="molecule type" value="Genomic_DNA"/>
</dbReference>
<evidence type="ECO:0000256" key="9">
    <source>
        <dbReference type="RuleBase" id="RU362118"/>
    </source>
</evidence>
<dbReference type="InterPro" id="IPR015422">
    <property type="entry name" value="PyrdxlP-dep_Trfase_small"/>
</dbReference>
<comment type="cofactor">
    <cofactor evidence="1 9">
        <name>pyridoxal 5'-phosphate</name>
        <dbReference type="ChEBI" id="CHEBI:597326"/>
    </cofactor>
</comment>
<sequence length="393" mass="44214">MTGKEENFQLQTRVNRLGRHPDRQEGFINGPIYRGSTTLYKKYSDVEGMKTRYFYGTEGNPTVSNLIEAWNALTGAAGSVILPSGLGAITMAFMTVVKAGDTILVSDSVYLPTRTYCRDFLEKMGVNVVYYDPMITADQLRDLLATHPNTSLLFMESPGSQTFEIQDVPSLTAVCREKDICSIIDNTWGTPIFFDALGKGCDISLEAGTKYLGGHSDLLLGLVAANEKWYPKLRKMYDCFSMTPGNEDCFLALRGLRTMHLRLKEAERRGMEMANWLKSRDEVLRIIHPAFPESPGHKFWKRDFTGSAGLFAIIIKPQYTKDKVEKMVDHMSIFGLGYSWGGFESLLMIYDCSTYRTATTFNPGGVLLRIQVGLEDMDDLKRDIADGFERMKC</sequence>
<evidence type="ECO:0000256" key="1">
    <source>
        <dbReference type="ARBA" id="ARBA00001933"/>
    </source>
</evidence>
<dbReference type="AlphaFoldDB" id="U5KMT4"/>
<dbReference type="InterPro" id="IPR006233">
    <property type="entry name" value="Cys_b_lyase_bac"/>
</dbReference>
<keyword evidence="3 8" id="KW-0663">Pyridoxal phosphate</keyword>
<accession>U5KMT4</accession>
<comment type="pathway">
    <text evidence="5">Amino-acid biosynthesis; L-methionine biosynthesis via de novo pathway; L-homocysteine from L-cystathionine: step 1/1.</text>
</comment>
<dbReference type="InterPro" id="IPR015424">
    <property type="entry name" value="PyrdxlP-dep_Trfase"/>
</dbReference>
<organism evidence="10">
    <name type="scientific">Herpetomonas muscarum</name>
    <dbReference type="NCBI Taxonomy" id="5718"/>
    <lineage>
        <taxon>Eukaryota</taxon>
        <taxon>Discoba</taxon>
        <taxon>Euglenozoa</taxon>
        <taxon>Kinetoplastea</taxon>
        <taxon>Metakinetoplastina</taxon>
        <taxon>Trypanosomatida</taxon>
        <taxon>Trypanosomatidae</taxon>
        <taxon>Herpetomonas</taxon>
    </lineage>
</organism>
<dbReference type="SUPFAM" id="SSF53383">
    <property type="entry name" value="PLP-dependent transferases"/>
    <property type="match status" value="1"/>
</dbReference>
<evidence type="ECO:0000256" key="4">
    <source>
        <dbReference type="ARBA" id="ARBA00023239"/>
    </source>
</evidence>
<dbReference type="GO" id="GO:0019346">
    <property type="term" value="P:transsulfuration"/>
    <property type="evidence" value="ECO:0007669"/>
    <property type="project" value="InterPro"/>
</dbReference>
<keyword evidence="4 10" id="KW-0456">Lyase</keyword>
<protein>
    <submittedName>
        <fullName evidence="10">Cystathionine beta-lyase</fullName>
        <ecNumber evidence="10">4.4.1.8</ecNumber>
    </submittedName>
</protein>
<evidence type="ECO:0000256" key="5">
    <source>
        <dbReference type="ARBA" id="ARBA00046315"/>
    </source>
</evidence>
<evidence type="ECO:0000256" key="8">
    <source>
        <dbReference type="PIRSR" id="PIRSR001434-2"/>
    </source>
</evidence>
<evidence type="ECO:0000256" key="2">
    <source>
        <dbReference type="ARBA" id="ARBA00009077"/>
    </source>
</evidence>
<dbReference type="GO" id="GO:0030170">
    <property type="term" value="F:pyridoxal phosphate binding"/>
    <property type="evidence" value="ECO:0007669"/>
    <property type="project" value="InterPro"/>
</dbReference>
<dbReference type="FunFam" id="3.40.640.10:FF:000046">
    <property type="entry name" value="Cystathionine gamma-lyase"/>
    <property type="match status" value="1"/>
</dbReference>
<evidence type="ECO:0000313" key="10">
    <source>
        <dbReference type="EMBL" id="AGT02549.1"/>
    </source>
</evidence>
<dbReference type="PIRSF" id="PIRSF001434">
    <property type="entry name" value="CGS"/>
    <property type="match status" value="1"/>
</dbReference>
<dbReference type="PROSITE" id="PS00868">
    <property type="entry name" value="CYS_MET_METAB_PP"/>
    <property type="match status" value="1"/>
</dbReference>
<dbReference type="EC" id="4.4.1.8" evidence="10"/>
<dbReference type="InterPro" id="IPR054542">
    <property type="entry name" value="Cys_met_metab_PP"/>
</dbReference>
<dbReference type="GO" id="GO:0047804">
    <property type="term" value="F:cysteine-S-conjugate beta-lyase activity"/>
    <property type="evidence" value="ECO:0007669"/>
    <property type="project" value="UniProtKB-EC"/>
</dbReference>
<feature type="modified residue" description="N6-(pyridoxal phosphate)lysine" evidence="8">
    <location>
        <position position="210"/>
    </location>
</feature>
<dbReference type="PANTHER" id="PTHR43500:SF1">
    <property type="entry name" value="CYSTATHIONINE BETA-LYASE-RELATED"/>
    <property type="match status" value="1"/>
</dbReference>
<name>U5KMT4_HERMU</name>